<accession>A0A9N8EL90</accession>
<feature type="domain" description="Thioredoxin" evidence="4">
    <location>
        <begin position="1"/>
        <end position="73"/>
    </location>
</feature>
<dbReference type="InterPro" id="IPR013766">
    <property type="entry name" value="Thioredoxin_domain"/>
</dbReference>
<comment type="similarity">
    <text evidence="1">Belongs to the protein disulfide isomerase family.</text>
</comment>
<dbReference type="InterPro" id="IPR051063">
    <property type="entry name" value="PDI"/>
</dbReference>
<dbReference type="GO" id="GO:0006457">
    <property type="term" value="P:protein folding"/>
    <property type="evidence" value="ECO:0007669"/>
    <property type="project" value="TreeGrafter"/>
</dbReference>
<dbReference type="PANTHER" id="PTHR45672:SF3">
    <property type="entry name" value="THIOREDOXIN DOMAIN-CONTAINING PROTEIN 5"/>
    <property type="match status" value="1"/>
</dbReference>
<feature type="coiled-coil region" evidence="3">
    <location>
        <begin position="93"/>
        <end position="149"/>
    </location>
</feature>
<organism evidence="5 6">
    <name type="scientific">Seminavis robusta</name>
    <dbReference type="NCBI Taxonomy" id="568900"/>
    <lineage>
        <taxon>Eukaryota</taxon>
        <taxon>Sar</taxon>
        <taxon>Stramenopiles</taxon>
        <taxon>Ochrophyta</taxon>
        <taxon>Bacillariophyta</taxon>
        <taxon>Bacillariophyceae</taxon>
        <taxon>Bacillariophycidae</taxon>
        <taxon>Naviculales</taxon>
        <taxon>Naviculaceae</taxon>
        <taxon>Seminavis</taxon>
    </lineage>
</organism>
<dbReference type="GO" id="GO:0003756">
    <property type="term" value="F:protein disulfide isomerase activity"/>
    <property type="evidence" value="ECO:0007669"/>
    <property type="project" value="TreeGrafter"/>
</dbReference>
<keyword evidence="6" id="KW-1185">Reference proteome</keyword>
<dbReference type="Gene3D" id="3.40.30.10">
    <property type="entry name" value="Glutaredoxin"/>
    <property type="match status" value="1"/>
</dbReference>
<proteinExistence type="inferred from homology"/>
<gene>
    <name evidence="5" type="ORF">SEMRO_1186_G250390.1</name>
</gene>
<name>A0A9N8EL90_9STRA</name>
<dbReference type="OrthoDB" id="72053at2759"/>
<evidence type="ECO:0000256" key="3">
    <source>
        <dbReference type="SAM" id="Coils"/>
    </source>
</evidence>
<dbReference type="AlphaFoldDB" id="A0A9N8EL90"/>
<keyword evidence="3" id="KW-0175">Coiled coil</keyword>
<comment type="caution">
    <text evidence="5">The sequence shown here is derived from an EMBL/GenBank/DDBJ whole genome shotgun (WGS) entry which is preliminary data.</text>
</comment>
<evidence type="ECO:0000256" key="2">
    <source>
        <dbReference type="ARBA" id="ARBA00022729"/>
    </source>
</evidence>
<dbReference type="Proteomes" id="UP001153069">
    <property type="component" value="Unassembled WGS sequence"/>
</dbReference>
<dbReference type="InterPro" id="IPR036249">
    <property type="entry name" value="Thioredoxin-like_sf"/>
</dbReference>
<dbReference type="Pfam" id="PF00085">
    <property type="entry name" value="Thioredoxin"/>
    <property type="match status" value="1"/>
</dbReference>
<reference evidence="5" key="1">
    <citation type="submission" date="2020-06" db="EMBL/GenBank/DDBJ databases">
        <authorList>
            <consortium name="Plant Systems Biology data submission"/>
        </authorList>
    </citation>
    <scope>NUCLEOTIDE SEQUENCE</scope>
    <source>
        <strain evidence="5">D6</strain>
    </source>
</reference>
<dbReference type="GO" id="GO:0005783">
    <property type="term" value="C:endoplasmic reticulum"/>
    <property type="evidence" value="ECO:0007669"/>
    <property type="project" value="TreeGrafter"/>
</dbReference>
<dbReference type="EMBL" id="CAICTM010001184">
    <property type="protein sequence ID" value="CAB9521341.1"/>
    <property type="molecule type" value="Genomic_DNA"/>
</dbReference>
<evidence type="ECO:0000313" key="5">
    <source>
        <dbReference type="EMBL" id="CAB9521341.1"/>
    </source>
</evidence>
<evidence type="ECO:0000259" key="4">
    <source>
        <dbReference type="PROSITE" id="PS51352"/>
    </source>
</evidence>
<sequence length="172" mass="19194">MKPDWDKLAKQFAGSDSQLIADVDCTEDGEDLCEQHGIEGFPTLKWGDPADLQDYEGGRDYASLLAFADENLKPQCSPANIDLCDDEKKAEIAKYMAMKVEDLEEQIEEKEEALAKIDSDFEQFIEGLQKSYEEMMEKNQEEKEAIKKSGLGLMKAVRAAMAAKEGGGKDEL</sequence>
<dbReference type="SUPFAM" id="SSF52833">
    <property type="entry name" value="Thioredoxin-like"/>
    <property type="match status" value="1"/>
</dbReference>
<dbReference type="PROSITE" id="PS51352">
    <property type="entry name" value="THIOREDOXIN_2"/>
    <property type="match status" value="1"/>
</dbReference>
<keyword evidence="2" id="KW-0732">Signal</keyword>
<evidence type="ECO:0000256" key="1">
    <source>
        <dbReference type="ARBA" id="ARBA00006347"/>
    </source>
</evidence>
<dbReference type="PANTHER" id="PTHR45672">
    <property type="entry name" value="PROTEIN DISULFIDE-ISOMERASE C17H9.14C-RELATED"/>
    <property type="match status" value="1"/>
</dbReference>
<protein>
    <submittedName>
        <fullName evidence="5">Disulfide-isomerase-like protein EhSep2</fullName>
    </submittedName>
</protein>
<evidence type="ECO:0000313" key="6">
    <source>
        <dbReference type="Proteomes" id="UP001153069"/>
    </source>
</evidence>